<keyword evidence="4" id="KW-0418">Kinase</keyword>
<evidence type="ECO:0000256" key="5">
    <source>
        <dbReference type="ARBA" id="ARBA00022840"/>
    </source>
</evidence>
<evidence type="ECO:0000313" key="9">
    <source>
        <dbReference type="Proteomes" id="UP001061958"/>
    </source>
</evidence>
<dbReference type="Pfam" id="PF00454">
    <property type="entry name" value="PI3_PI4_kinase"/>
    <property type="match status" value="1"/>
</dbReference>
<evidence type="ECO:0000256" key="1">
    <source>
        <dbReference type="ARBA" id="ARBA00008941"/>
    </source>
</evidence>
<dbReference type="PANTHER" id="PTHR45800:SF11">
    <property type="entry name" value="PHOSPHATIDYLINOSITOL 3-KINASE-RELATED PROTEIN KINASE"/>
    <property type="match status" value="1"/>
</dbReference>
<feature type="region of interest" description="Disordered" evidence="6">
    <location>
        <begin position="1"/>
        <end position="30"/>
    </location>
</feature>
<dbReference type="PANTHER" id="PTHR45800">
    <property type="entry name" value="PHOSPHATIDYLINOSITOL 4-KINASE GAMMA"/>
    <property type="match status" value="1"/>
</dbReference>
<gene>
    <name evidence="8" type="ORF">GpartN1_g2134.t1</name>
</gene>
<evidence type="ECO:0000256" key="3">
    <source>
        <dbReference type="ARBA" id="ARBA00022741"/>
    </source>
</evidence>
<dbReference type="AlphaFoldDB" id="A0A9C7UP00"/>
<reference evidence="8" key="2">
    <citation type="submission" date="2022-01" db="EMBL/GenBank/DDBJ databases">
        <authorList>
            <person name="Hirooka S."/>
            <person name="Miyagishima S.Y."/>
        </authorList>
    </citation>
    <scope>NUCLEOTIDE SEQUENCE</scope>
    <source>
        <strain evidence="8">NBRC 102759</strain>
    </source>
</reference>
<proteinExistence type="inferred from homology"/>
<dbReference type="InterPro" id="IPR000403">
    <property type="entry name" value="PI3/4_kinase_cat_dom"/>
</dbReference>
<protein>
    <recommendedName>
        <fullName evidence="7">PI3K/PI4K catalytic domain-containing protein</fullName>
    </recommendedName>
</protein>
<dbReference type="Proteomes" id="UP001061958">
    <property type="component" value="Unassembled WGS sequence"/>
</dbReference>
<keyword evidence="2" id="KW-0808">Transferase</keyword>
<dbReference type="InterPro" id="IPR044571">
    <property type="entry name" value="P4KG1-8"/>
</dbReference>
<feature type="compositionally biased region" description="Basic and acidic residues" evidence="6">
    <location>
        <begin position="11"/>
        <end position="26"/>
    </location>
</feature>
<evidence type="ECO:0000259" key="7">
    <source>
        <dbReference type="PROSITE" id="PS50290"/>
    </source>
</evidence>
<keyword evidence="9" id="KW-1185">Reference proteome</keyword>
<accession>A0A9C7UP00</accession>
<reference evidence="8" key="1">
    <citation type="journal article" date="2022" name="Proc. Natl. Acad. Sci. U.S.A.">
        <title>Life cycle and functional genomics of the unicellular red alga Galdieria for elucidating algal and plant evolution and industrial use.</title>
        <authorList>
            <person name="Hirooka S."/>
            <person name="Itabashi T."/>
            <person name="Ichinose T.M."/>
            <person name="Onuma R."/>
            <person name="Fujiwara T."/>
            <person name="Yamashita S."/>
            <person name="Jong L.W."/>
            <person name="Tomita R."/>
            <person name="Iwane A.H."/>
            <person name="Miyagishima S.Y."/>
        </authorList>
    </citation>
    <scope>NUCLEOTIDE SEQUENCE</scope>
    <source>
        <strain evidence="8">NBRC 102759</strain>
    </source>
</reference>
<name>A0A9C7UP00_9RHOD</name>
<dbReference type="GO" id="GO:0005524">
    <property type="term" value="F:ATP binding"/>
    <property type="evidence" value="ECO:0007669"/>
    <property type="project" value="UniProtKB-KW"/>
</dbReference>
<comment type="similarity">
    <text evidence="1">Belongs to the PI3/PI4-kinase family. Type II PI4K subfamily.</text>
</comment>
<dbReference type="EMBL" id="BQMJ01000015">
    <property type="protein sequence ID" value="GJQ10343.1"/>
    <property type="molecule type" value="Genomic_DNA"/>
</dbReference>
<feature type="compositionally biased region" description="Polar residues" evidence="6">
    <location>
        <begin position="1"/>
        <end position="10"/>
    </location>
</feature>
<organism evidence="8 9">
    <name type="scientific">Galdieria partita</name>
    <dbReference type="NCBI Taxonomy" id="83374"/>
    <lineage>
        <taxon>Eukaryota</taxon>
        <taxon>Rhodophyta</taxon>
        <taxon>Bangiophyceae</taxon>
        <taxon>Galdieriales</taxon>
        <taxon>Galdieriaceae</taxon>
        <taxon>Galdieria</taxon>
    </lineage>
</organism>
<comment type="caution">
    <text evidence="8">The sequence shown here is derived from an EMBL/GenBank/DDBJ whole genome shotgun (WGS) entry which is preliminary data.</text>
</comment>
<evidence type="ECO:0000256" key="6">
    <source>
        <dbReference type="SAM" id="MobiDB-lite"/>
    </source>
</evidence>
<keyword evidence="5" id="KW-0067">ATP-binding</keyword>
<dbReference type="GO" id="GO:0016301">
    <property type="term" value="F:kinase activity"/>
    <property type="evidence" value="ECO:0007669"/>
    <property type="project" value="UniProtKB-KW"/>
</dbReference>
<evidence type="ECO:0000256" key="2">
    <source>
        <dbReference type="ARBA" id="ARBA00022679"/>
    </source>
</evidence>
<evidence type="ECO:0000256" key="4">
    <source>
        <dbReference type="ARBA" id="ARBA00022777"/>
    </source>
</evidence>
<keyword evidence="3" id="KW-0547">Nucleotide-binding</keyword>
<sequence>MASLGGLNSTQDRDTQENKVSGRDADFPFSRKVPDFFQQDYESSQKVLELEKTNELEGVDSENELPRNGVPCKKGKPFSVPASFQLLSRAALRWLNSGAEAKQSRSVAQGAKSNQSSHIAKTFEPWDFSDVVCSVNSTALAFDNGTMKSERPARSGVSGTYFLKQNTSSQNVLGVFKPSDEEPFVENNRTVNSSSSQQGSWLSAVHSCQNSGQGALKEVAAYLLDHGVFCAVPQTVLASCDIDLGGDNGSNLYGQDSLETKTGAFQVYVPNVGDAEDYGPGVFSVDAVQRIAFFDLRVLNCDRHGGNLLVTKDMNENVFHLVPIDHGFILPDKFQSYPWPVWMDWPQVKEPICEDVKRYAETLDGEMDARLILDETDGRLSRNSLRILRIMTALLQRAISKNLTLFEVGCLVYVHDPETEESEFSSIMREAVEATEARNSHIMYDEEHVPCSGTPTQIHSCYSDCGDPIFSLDYDGLSESAGGSVGSDLVFSASAPGSPSTVRHFSHWDLTEDDYLVRYAMKLFEEKLDELVLRRHSKSNHTGCIRLFRSRSTPDIYKWRPVSIIQSSDLKDGIKGIQSVTNSEVFRVAEANKKMFKVEVATSGLPQKQSSRASPCSTMENVINNNDWTSSAGNASFERQSV</sequence>
<feature type="domain" description="PI3K/PI4K catalytic" evidence="7">
    <location>
        <begin position="147"/>
        <end position="443"/>
    </location>
</feature>
<dbReference type="PROSITE" id="PS50290">
    <property type="entry name" value="PI3_4_KINASE_3"/>
    <property type="match status" value="1"/>
</dbReference>
<evidence type="ECO:0000313" key="8">
    <source>
        <dbReference type="EMBL" id="GJQ10343.1"/>
    </source>
</evidence>
<dbReference type="OrthoDB" id="5839at2759"/>